<feature type="transmembrane region" description="Helical" evidence="1">
    <location>
        <begin position="138"/>
        <end position="159"/>
    </location>
</feature>
<dbReference type="OrthoDB" id="665451at2759"/>
<dbReference type="GeneID" id="111276238"/>
<dbReference type="PANTHER" id="PTHR31168">
    <property type="entry name" value="OS02G0292800 PROTEIN"/>
    <property type="match status" value="1"/>
</dbReference>
<keyword evidence="1" id="KW-0472">Membrane</keyword>
<sequence>MAWTKEYLDLVLVPSGLLIMSAYHVFLLYRCLKLPQTTVIGYENHCRKAWVERMLQVEAKDIGLALTTINSTISASTFLATVSLTLSSLIGTWLADSSHNLFRNNIPASYVQKAVIRGSACWSIGLRAIYLATTLLLWIFGPIPMFAASVIMVVILHMLDRNATPLHKFEPANSHNQFTKIRGELAAVASTVIEHHDR</sequence>
<keyword evidence="2" id="KW-1185">Reference proteome</keyword>
<organism evidence="2 3">
    <name type="scientific">Durio zibethinus</name>
    <name type="common">Durian</name>
    <dbReference type="NCBI Taxonomy" id="66656"/>
    <lineage>
        <taxon>Eukaryota</taxon>
        <taxon>Viridiplantae</taxon>
        <taxon>Streptophyta</taxon>
        <taxon>Embryophyta</taxon>
        <taxon>Tracheophyta</taxon>
        <taxon>Spermatophyta</taxon>
        <taxon>Magnoliopsida</taxon>
        <taxon>eudicotyledons</taxon>
        <taxon>Gunneridae</taxon>
        <taxon>Pentapetalae</taxon>
        <taxon>rosids</taxon>
        <taxon>malvids</taxon>
        <taxon>Malvales</taxon>
        <taxon>Malvaceae</taxon>
        <taxon>Helicteroideae</taxon>
        <taxon>Durio</taxon>
    </lineage>
</organism>
<keyword evidence="1" id="KW-1133">Transmembrane helix</keyword>
<reference evidence="3" key="1">
    <citation type="submission" date="2025-08" db="UniProtKB">
        <authorList>
            <consortium name="RefSeq"/>
        </authorList>
    </citation>
    <scope>IDENTIFICATION</scope>
    <source>
        <tissue evidence="3">Fruit stalk</tissue>
    </source>
</reference>
<dbReference type="PANTHER" id="PTHR31168:SF30">
    <property type="entry name" value="DUF599 DOMAIN-CONTAINING PROTEIN"/>
    <property type="match status" value="1"/>
</dbReference>
<accession>A0A6P5WPU1</accession>
<dbReference type="AlphaFoldDB" id="A0A6P5WPU1"/>
<feature type="transmembrane region" description="Helical" evidence="1">
    <location>
        <begin position="7"/>
        <end position="29"/>
    </location>
</feature>
<keyword evidence="1" id="KW-0812">Transmembrane</keyword>
<feature type="transmembrane region" description="Helical" evidence="1">
    <location>
        <begin position="73"/>
        <end position="94"/>
    </location>
</feature>
<proteinExistence type="predicted"/>
<gene>
    <name evidence="3" type="primary">LOC111276238</name>
</gene>
<dbReference type="KEGG" id="dzi:111276238"/>
<evidence type="ECO:0000313" key="2">
    <source>
        <dbReference type="Proteomes" id="UP000515121"/>
    </source>
</evidence>
<name>A0A6P5WPU1_DURZI</name>
<dbReference type="InterPro" id="IPR006747">
    <property type="entry name" value="DUF599"/>
</dbReference>
<dbReference type="Proteomes" id="UP000515121">
    <property type="component" value="Unplaced"/>
</dbReference>
<evidence type="ECO:0000313" key="3">
    <source>
        <dbReference type="RefSeq" id="XP_022717747.1"/>
    </source>
</evidence>
<dbReference type="Pfam" id="PF04654">
    <property type="entry name" value="DUF599"/>
    <property type="match status" value="2"/>
</dbReference>
<evidence type="ECO:0000256" key="1">
    <source>
        <dbReference type="SAM" id="Phobius"/>
    </source>
</evidence>
<dbReference type="RefSeq" id="XP_022717747.1">
    <property type="nucleotide sequence ID" value="XM_022862012.1"/>
</dbReference>
<protein>
    <submittedName>
        <fullName evidence="3">Uncharacterized protein LOC111276238</fullName>
    </submittedName>
</protein>